<dbReference type="Pfam" id="PF00593">
    <property type="entry name" value="TonB_dep_Rec_b-barrel"/>
    <property type="match status" value="1"/>
</dbReference>
<dbReference type="GO" id="GO:0009279">
    <property type="term" value="C:cell outer membrane"/>
    <property type="evidence" value="ECO:0007669"/>
    <property type="project" value="UniProtKB-SubCell"/>
</dbReference>
<dbReference type="InterPro" id="IPR012910">
    <property type="entry name" value="Plug_dom"/>
</dbReference>
<dbReference type="PANTHER" id="PTHR32552:SF68">
    <property type="entry name" value="FERRICHROME OUTER MEMBRANE TRANSPORTER_PHAGE RECEPTOR"/>
    <property type="match status" value="1"/>
</dbReference>
<dbReference type="Proteomes" id="UP000444316">
    <property type="component" value="Unassembled WGS sequence"/>
</dbReference>
<sequence>MHFVTYPRTLTKSYFFGAYQSAILLTALLGVTAFAYAQEQTDDAALYVGRVDIKGQRSGPLSARSVLSSVDVLGAELIEEQQVQHAWELFARTPGVMLTQFRQGNESGKLSFRGFNGEGEVNAVKLLIDGIPSNDNAGGMPFLDMLFPLEINSIEVVRGTNDPRYGLHNIAGNANINTRLGGNETVARVSYGSFATRELQLAQGMESRNWAQNYFVGYQKSNGYRSNAEFDKFTLSGKWTYTSDDSRTRSGFSIRHTEGNGEEPGYLEAKDARSDPTASYAYAQSTGGNRQMSQISAYVSRELSEGLSLTTRLYRNSVQDQRWLRYAITSSQQERIIDEIHTGLLASATYRPLGITYALLRDASIEAGVNAEHQHDASPRYSTNNKVRVVTTRDQHFRFDNYGAYVQAVLQPVQGFKLIPGYRIDQVEGEFKDTSKNVQYAIQDYGIIKQPKLSAVYALSSAASIYANWGKTFQIGAGAAAYQSAGSSVRPSVNQGWENGIKFAPLDWVNGRFAVWRQDASDEVKRRLNDPAGGSENVGSTRREGIDLQLNARTNNGANAWLSYSLQRSRIVRPDPAAPATLGNEIDHLPRNLFSAGYELQLNPAWKISTWANGQGSYYLTTANVGNKYGAYALFNASASYRVNANLSLDLQVKNLFNRYYEYVWLNDQTRHSPGDGRALYLAANFSL</sequence>
<keyword evidence="8" id="KW-0408">Iron</keyword>
<dbReference type="RefSeq" id="WP_161037004.1">
    <property type="nucleotide sequence ID" value="NZ_WWCL01000006.1"/>
</dbReference>
<keyword evidence="10 15" id="KW-0798">TonB box</keyword>
<dbReference type="Gene3D" id="2.170.130.10">
    <property type="entry name" value="TonB-dependent receptor, plug domain"/>
    <property type="match status" value="1"/>
</dbReference>
<evidence type="ECO:0000256" key="2">
    <source>
        <dbReference type="ARBA" id="ARBA00009810"/>
    </source>
</evidence>
<evidence type="ECO:0000256" key="12">
    <source>
        <dbReference type="ARBA" id="ARBA00023170"/>
    </source>
</evidence>
<keyword evidence="13 14" id="KW-0998">Cell outer membrane</keyword>
<accession>A0A845I258</accession>
<feature type="signal peptide" evidence="17">
    <location>
        <begin position="1"/>
        <end position="37"/>
    </location>
</feature>
<gene>
    <name evidence="20" type="ORF">GTP23_21445</name>
</gene>
<keyword evidence="5" id="KW-0410">Iron transport</keyword>
<keyword evidence="6 14" id="KW-0812">Transmembrane</keyword>
<name>A0A845I258_9BURK</name>
<evidence type="ECO:0000256" key="4">
    <source>
        <dbReference type="ARBA" id="ARBA00022452"/>
    </source>
</evidence>
<dbReference type="InterPro" id="IPR000531">
    <property type="entry name" value="Beta-barrel_TonB"/>
</dbReference>
<evidence type="ECO:0000256" key="11">
    <source>
        <dbReference type="ARBA" id="ARBA00023136"/>
    </source>
</evidence>
<dbReference type="InterPro" id="IPR039426">
    <property type="entry name" value="TonB-dep_rcpt-like"/>
</dbReference>
<evidence type="ECO:0000256" key="5">
    <source>
        <dbReference type="ARBA" id="ARBA00022496"/>
    </source>
</evidence>
<feature type="domain" description="TonB-dependent receptor plug" evidence="19">
    <location>
        <begin position="63"/>
        <end position="172"/>
    </location>
</feature>
<feature type="chain" id="PRO_5032427674" evidence="17">
    <location>
        <begin position="38"/>
        <end position="688"/>
    </location>
</feature>
<keyword evidence="9" id="KW-0406">Ion transport</keyword>
<dbReference type="SUPFAM" id="SSF56935">
    <property type="entry name" value="Porins"/>
    <property type="match status" value="1"/>
</dbReference>
<evidence type="ECO:0000313" key="20">
    <source>
        <dbReference type="EMBL" id="MYN47610.1"/>
    </source>
</evidence>
<evidence type="ECO:0000256" key="16">
    <source>
        <dbReference type="SAM" id="MobiDB-lite"/>
    </source>
</evidence>
<feature type="region of interest" description="Disordered" evidence="16">
    <location>
        <begin position="249"/>
        <end position="274"/>
    </location>
</feature>
<evidence type="ECO:0000256" key="1">
    <source>
        <dbReference type="ARBA" id="ARBA00004571"/>
    </source>
</evidence>
<evidence type="ECO:0000256" key="17">
    <source>
        <dbReference type="SAM" id="SignalP"/>
    </source>
</evidence>
<evidence type="ECO:0000256" key="15">
    <source>
        <dbReference type="RuleBase" id="RU003357"/>
    </source>
</evidence>
<comment type="subcellular location">
    <subcellularLocation>
        <location evidence="1 14">Cell outer membrane</location>
        <topology evidence="1 14">Multi-pass membrane protein</topology>
    </subcellularLocation>
</comment>
<keyword evidence="4 14" id="KW-1134">Transmembrane beta strand</keyword>
<evidence type="ECO:0000256" key="13">
    <source>
        <dbReference type="ARBA" id="ARBA00023237"/>
    </source>
</evidence>
<evidence type="ECO:0000256" key="7">
    <source>
        <dbReference type="ARBA" id="ARBA00022729"/>
    </source>
</evidence>
<keyword evidence="3 14" id="KW-0813">Transport</keyword>
<evidence type="ECO:0000256" key="10">
    <source>
        <dbReference type="ARBA" id="ARBA00023077"/>
    </source>
</evidence>
<keyword evidence="11 14" id="KW-0472">Membrane</keyword>
<keyword evidence="12 20" id="KW-0675">Receptor</keyword>
<dbReference type="PROSITE" id="PS52016">
    <property type="entry name" value="TONB_DEPENDENT_REC_3"/>
    <property type="match status" value="1"/>
</dbReference>
<organism evidence="20 21">
    <name type="scientific">Duganella fentianensis</name>
    <dbReference type="NCBI Taxonomy" id="2692177"/>
    <lineage>
        <taxon>Bacteria</taxon>
        <taxon>Pseudomonadati</taxon>
        <taxon>Pseudomonadota</taxon>
        <taxon>Betaproteobacteria</taxon>
        <taxon>Burkholderiales</taxon>
        <taxon>Oxalobacteraceae</taxon>
        <taxon>Telluria group</taxon>
        <taxon>Duganella</taxon>
    </lineage>
</organism>
<keyword evidence="21" id="KW-1185">Reference proteome</keyword>
<dbReference type="Pfam" id="PF07715">
    <property type="entry name" value="Plug"/>
    <property type="match status" value="1"/>
</dbReference>
<feature type="domain" description="TonB-dependent receptor-like beta-barrel" evidence="18">
    <location>
        <begin position="227"/>
        <end position="656"/>
    </location>
</feature>
<evidence type="ECO:0000259" key="18">
    <source>
        <dbReference type="Pfam" id="PF00593"/>
    </source>
</evidence>
<dbReference type="Gene3D" id="2.40.170.20">
    <property type="entry name" value="TonB-dependent receptor, beta-barrel domain"/>
    <property type="match status" value="1"/>
</dbReference>
<dbReference type="GO" id="GO:0015344">
    <property type="term" value="F:siderophore uptake transmembrane transporter activity"/>
    <property type="evidence" value="ECO:0007669"/>
    <property type="project" value="TreeGrafter"/>
</dbReference>
<evidence type="ECO:0000259" key="19">
    <source>
        <dbReference type="Pfam" id="PF07715"/>
    </source>
</evidence>
<evidence type="ECO:0000256" key="3">
    <source>
        <dbReference type="ARBA" id="ARBA00022448"/>
    </source>
</evidence>
<evidence type="ECO:0000313" key="21">
    <source>
        <dbReference type="Proteomes" id="UP000444316"/>
    </source>
</evidence>
<evidence type="ECO:0000256" key="8">
    <source>
        <dbReference type="ARBA" id="ARBA00023004"/>
    </source>
</evidence>
<dbReference type="InterPro" id="IPR037066">
    <property type="entry name" value="Plug_dom_sf"/>
</dbReference>
<keyword evidence="7 17" id="KW-0732">Signal</keyword>
<dbReference type="InterPro" id="IPR036942">
    <property type="entry name" value="Beta-barrel_TonB_sf"/>
</dbReference>
<comment type="similarity">
    <text evidence="2 14 15">Belongs to the TonB-dependent receptor family.</text>
</comment>
<dbReference type="AlphaFoldDB" id="A0A845I258"/>
<comment type="caution">
    <text evidence="20">The sequence shown here is derived from an EMBL/GenBank/DDBJ whole genome shotgun (WGS) entry which is preliminary data.</text>
</comment>
<proteinExistence type="inferred from homology"/>
<reference evidence="20" key="1">
    <citation type="submission" date="2019-12" db="EMBL/GenBank/DDBJ databases">
        <title>Novel species isolated from a subtropical stream in China.</title>
        <authorList>
            <person name="Lu H."/>
        </authorList>
    </citation>
    <scope>NUCLEOTIDE SEQUENCE [LARGE SCALE GENOMIC DNA]</scope>
    <source>
        <strain evidence="20">FT93W</strain>
    </source>
</reference>
<protein>
    <submittedName>
        <fullName evidence="20">TonB-dependent receptor</fullName>
    </submittedName>
</protein>
<dbReference type="EMBL" id="WWCL01000006">
    <property type="protein sequence ID" value="MYN47610.1"/>
    <property type="molecule type" value="Genomic_DNA"/>
</dbReference>
<evidence type="ECO:0000256" key="14">
    <source>
        <dbReference type="PROSITE-ProRule" id="PRU01360"/>
    </source>
</evidence>
<evidence type="ECO:0000256" key="9">
    <source>
        <dbReference type="ARBA" id="ARBA00023065"/>
    </source>
</evidence>
<dbReference type="PANTHER" id="PTHR32552">
    <property type="entry name" value="FERRICHROME IRON RECEPTOR-RELATED"/>
    <property type="match status" value="1"/>
</dbReference>
<evidence type="ECO:0000256" key="6">
    <source>
        <dbReference type="ARBA" id="ARBA00022692"/>
    </source>
</evidence>